<feature type="region of interest" description="Disordered" evidence="1">
    <location>
        <begin position="135"/>
        <end position="160"/>
    </location>
</feature>
<evidence type="ECO:0000313" key="2">
    <source>
        <dbReference type="EMBL" id="KAH6656251.1"/>
    </source>
</evidence>
<gene>
    <name evidence="2" type="ORF">BKA67DRAFT_149620</name>
</gene>
<dbReference type="RefSeq" id="XP_045960485.1">
    <property type="nucleotide sequence ID" value="XM_046095106.1"/>
</dbReference>
<dbReference type="AlphaFoldDB" id="A0A9P8UQC6"/>
<evidence type="ECO:0000256" key="1">
    <source>
        <dbReference type="SAM" id="MobiDB-lite"/>
    </source>
</evidence>
<organism evidence="2 3">
    <name type="scientific">Truncatella angustata</name>
    <dbReference type="NCBI Taxonomy" id="152316"/>
    <lineage>
        <taxon>Eukaryota</taxon>
        <taxon>Fungi</taxon>
        <taxon>Dikarya</taxon>
        <taxon>Ascomycota</taxon>
        <taxon>Pezizomycotina</taxon>
        <taxon>Sordariomycetes</taxon>
        <taxon>Xylariomycetidae</taxon>
        <taxon>Amphisphaeriales</taxon>
        <taxon>Sporocadaceae</taxon>
        <taxon>Truncatella</taxon>
    </lineage>
</organism>
<comment type="caution">
    <text evidence="2">The sequence shown here is derived from an EMBL/GenBank/DDBJ whole genome shotgun (WGS) entry which is preliminary data.</text>
</comment>
<name>A0A9P8UQC6_9PEZI</name>
<keyword evidence="3" id="KW-1185">Reference proteome</keyword>
<protein>
    <submittedName>
        <fullName evidence="2">Uncharacterized protein</fullName>
    </submittedName>
</protein>
<evidence type="ECO:0000313" key="3">
    <source>
        <dbReference type="Proteomes" id="UP000758603"/>
    </source>
</evidence>
<accession>A0A9P8UQC6</accession>
<dbReference type="EMBL" id="JAGPXC010000002">
    <property type="protein sequence ID" value="KAH6656251.1"/>
    <property type="molecule type" value="Genomic_DNA"/>
</dbReference>
<sequence length="186" mass="20719">MLLWPIVACRCWCRFVLPARSKPTLQEQPFLFSSKSSSVRTWDIKPQDFHYSGTIQALAALAVQYLDCIAVPVDILEQRDDQGAVPHRAQSQPTRLLLLAAFIAKEDAWLGLWVGRRSTPLHSLPPFPFLSHSLPQIDSGPGGTTHQPPRPGQFQSPIQRRQGAMGRCIRHLATVPVDLASVPLRT</sequence>
<reference evidence="2" key="1">
    <citation type="journal article" date="2021" name="Nat. Commun.">
        <title>Genetic determinants of endophytism in the Arabidopsis root mycobiome.</title>
        <authorList>
            <person name="Mesny F."/>
            <person name="Miyauchi S."/>
            <person name="Thiergart T."/>
            <person name="Pickel B."/>
            <person name="Atanasova L."/>
            <person name="Karlsson M."/>
            <person name="Huettel B."/>
            <person name="Barry K.W."/>
            <person name="Haridas S."/>
            <person name="Chen C."/>
            <person name="Bauer D."/>
            <person name="Andreopoulos W."/>
            <person name="Pangilinan J."/>
            <person name="LaButti K."/>
            <person name="Riley R."/>
            <person name="Lipzen A."/>
            <person name="Clum A."/>
            <person name="Drula E."/>
            <person name="Henrissat B."/>
            <person name="Kohler A."/>
            <person name="Grigoriev I.V."/>
            <person name="Martin F.M."/>
            <person name="Hacquard S."/>
        </authorList>
    </citation>
    <scope>NUCLEOTIDE SEQUENCE</scope>
    <source>
        <strain evidence="2">MPI-SDFR-AT-0073</strain>
    </source>
</reference>
<dbReference type="GeneID" id="70123999"/>
<proteinExistence type="predicted"/>
<dbReference type="Proteomes" id="UP000758603">
    <property type="component" value="Unassembled WGS sequence"/>
</dbReference>